<dbReference type="RefSeq" id="WP_150336938.1">
    <property type="nucleotide sequence ID" value="NZ_JAERIX010000026.1"/>
</dbReference>
<dbReference type="InterPro" id="IPR020602">
    <property type="entry name" value="GTP_CycHdrlase_I_dom"/>
</dbReference>
<comment type="caution">
    <text evidence="10">The sequence shown here is derived from an EMBL/GenBank/DDBJ whole genome shotgun (WGS) entry which is preliminary data.</text>
</comment>
<evidence type="ECO:0000256" key="2">
    <source>
        <dbReference type="ARBA" id="ARBA00005080"/>
    </source>
</evidence>
<dbReference type="GO" id="GO:0008270">
    <property type="term" value="F:zinc ion binding"/>
    <property type="evidence" value="ECO:0007669"/>
    <property type="project" value="UniProtKB-UniRule"/>
</dbReference>
<dbReference type="UniPathway" id="UPA00848">
    <property type="reaction ID" value="UER00151"/>
</dbReference>
<dbReference type="GO" id="GO:0046654">
    <property type="term" value="P:tetrahydrofolate biosynthetic process"/>
    <property type="evidence" value="ECO:0007669"/>
    <property type="project" value="UniProtKB-UniRule"/>
</dbReference>
<dbReference type="PANTHER" id="PTHR11109:SF7">
    <property type="entry name" value="GTP CYCLOHYDROLASE 1"/>
    <property type="match status" value="1"/>
</dbReference>
<dbReference type="NCBIfam" id="TIGR00063">
    <property type="entry name" value="folE"/>
    <property type="match status" value="1"/>
</dbReference>
<evidence type="ECO:0000256" key="7">
    <source>
        <dbReference type="ARBA" id="ARBA00022801"/>
    </source>
</evidence>
<dbReference type="Gene3D" id="1.10.286.10">
    <property type="match status" value="1"/>
</dbReference>
<dbReference type="Pfam" id="PF01227">
    <property type="entry name" value="GTP_cyclohydroI"/>
    <property type="match status" value="1"/>
</dbReference>
<feature type="domain" description="GTP cyclohydrolase I" evidence="9">
    <location>
        <begin position="12"/>
        <end position="185"/>
    </location>
</feature>
<keyword evidence="6 8" id="KW-0547">Nucleotide-binding</keyword>
<dbReference type="NCBIfam" id="NF006826">
    <property type="entry name" value="PRK09347.1-3"/>
    <property type="match status" value="1"/>
</dbReference>
<dbReference type="PANTHER" id="PTHR11109">
    <property type="entry name" value="GTP CYCLOHYDROLASE I"/>
    <property type="match status" value="1"/>
</dbReference>
<organism evidence="10 11">
    <name type="scientific">Helicobacter canis</name>
    <dbReference type="NCBI Taxonomy" id="29419"/>
    <lineage>
        <taxon>Bacteria</taxon>
        <taxon>Pseudomonadati</taxon>
        <taxon>Campylobacterota</taxon>
        <taxon>Epsilonproteobacteria</taxon>
        <taxon>Campylobacterales</taxon>
        <taxon>Helicobacteraceae</taxon>
        <taxon>Helicobacter</taxon>
    </lineage>
</organism>
<feature type="binding site" evidence="8">
    <location>
        <position position="82"/>
    </location>
    <ligand>
        <name>Zn(2+)</name>
        <dbReference type="ChEBI" id="CHEBI:29105"/>
    </ligand>
</feature>
<feature type="binding site" evidence="8">
    <location>
        <position position="150"/>
    </location>
    <ligand>
        <name>Zn(2+)</name>
        <dbReference type="ChEBI" id="CHEBI:29105"/>
    </ligand>
</feature>
<reference evidence="10 11" key="1">
    <citation type="submission" date="2019-09" db="EMBL/GenBank/DDBJ databases">
        <title>Draft genome sequence of various Type strains from the CCUG.</title>
        <authorList>
            <person name="Pineiro-Iglesias B."/>
            <person name="Tunovic T."/>
            <person name="Unosson C."/>
            <person name="Inganas E."/>
            <person name="Ohlen M."/>
            <person name="Cardew S."/>
            <person name="Jensie-Markopoulos S."/>
            <person name="Salva-Serra F."/>
            <person name="Jaen-Luchoro D."/>
            <person name="Karlsson R."/>
            <person name="Svensson-Stadler L."/>
            <person name="Chun J."/>
            <person name="Moore E."/>
        </authorList>
    </citation>
    <scope>NUCLEOTIDE SEQUENCE [LARGE SCALE GENOMIC DNA]</scope>
    <source>
        <strain evidence="10 11">CCUG 32756T</strain>
    </source>
</reference>
<dbReference type="InterPro" id="IPR001474">
    <property type="entry name" value="GTP_CycHdrlase_I"/>
</dbReference>
<evidence type="ECO:0000256" key="6">
    <source>
        <dbReference type="ARBA" id="ARBA00022741"/>
    </source>
</evidence>
<dbReference type="InterPro" id="IPR043134">
    <property type="entry name" value="GTP-CH-I_N"/>
</dbReference>
<dbReference type="PROSITE" id="PS00860">
    <property type="entry name" value="GTP_CYCLOHYDROL_1_2"/>
    <property type="match status" value="1"/>
</dbReference>
<keyword evidence="7 8" id="KW-0378">Hydrolase</keyword>
<comment type="catalytic activity">
    <reaction evidence="1 8">
        <text>GTP + H2O = 7,8-dihydroneopterin 3'-triphosphate + formate + H(+)</text>
        <dbReference type="Rhea" id="RHEA:17473"/>
        <dbReference type="ChEBI" id="CHEBI:15377"/>
        <dbReference type="ChEBI" id="CHEBI:15378"/>
        <dbReference type="ChEBI" id="CHEBI:15740"/>
        <dbReference type="ChEBI" id="CHEBI:37565"/>
        <dbReference type="ChEBI" id="CHEBI:58462"/>
        <dbReference type="EC" id="3.5.4.16"/>
    </reaction>
</comment>
<protein>
    <recommendedName>
        <fullName evidence="8">GTP cyclohydrolase 1</fullName>
        <ecNumber evidence="8">3.5.4.16</ecNumber>
    </recommendedName>
    <alternativeName>
        <fullName evidence="8">GTP cyclohydrolase I</fullName>
        <shortName evidence="8">GTP-CH-I</shortName>
    </alternativeName>
</protein>
<dbReference type="EMBL" id="VXKE01000006">
    <property type="protein sequence ID" value="KAA8710830.1"/>
    <property type="molecule type" value="Genomic_DNA"/>
</dbReference>
<keyword evidence="8" id="KW-0342">GTP-binding</keyword>
<comment type="subunit">
    <text evidence="8">Homopolymer.</text>
</comment>
<dbReference type="HAMAP" id="MF_00223">
    <property type="entry name" value="FolE"/>
    <property type="match status" value="1"/>
</dbReference>
<dbReference type="NCBIfam" id="NF006825">
    <property type="entry name" value="PRK09347.1-2"/>
    <property type="match status" value="1"/>
</dbReference>
<dbReference type="GO" id="GO:0003934">
    <property type="term" value="F:GTP cyclohydrolase I activity"/>
    <property type="evidence" value="ECO:0007669"/>
    <property type="project" value="UniProtKB-UniRule"/>
</dbReference>
<dbReference type="GO" id="GO:0005525">
    <property type="term" value="F:GTP binding"/>
    <property type="evidence" value="ECO:0007669"/>
    <property type="project" value="UniProtKB-KW"/>
</dbReference>
<evidence type="ECO:0000259" key="9">
    <source>
        <dbReference type="Pfam" id="PF01227"/>
    </source>
</evidence>
<evidence type="ECO:0000256" key="8">
    <source>
        <dbReference type="HAMAP-Rule" id="MF_00223"/>
    </source>
</evidence>
<dbReference type="Gene3D" id="3.30.1130.10">
    <property type="match status" value="1"/>
</dbReference>
<comment type="pathway">
    <text evidence="2 8">Cofactor biosynthesis; 7,8-dihydroneopterin triphosphate biosynthesis; 7,8-dihydroneopterin triphosphate from GTP: step 1/1.</text>
</comment>
<dbReference type="GO" id="GO:0006730">
    <property type="term" value="P:one-carbon metabolic process"/>
    <property type="evidence" value="ECO:0007669"/>
    <property type="project" value="UniProtKB-UniRule"/>
</dbReference>
<name>A0A5M9QR31_9HELI</name>
<dbReference type="InterPro" id="IPR043133">
    <property type="entry name" value="GTP-CH-I_C/QueF"/>
</dbReference>
<sequence>MSDKSLTQAELEFHAFCERIGEDPNRAGLSNTPKRLQELESTLYSGYATSPKDALGTLFDNDNMDQMVLLKDIEFYSMCEHHLLPFFGAIHIGYVPQDRLAGFSGVVRLVQTFAKRLQIQENLTNQIADELAALLKPKGVMVVCQARHLCMSMRGSNQNPLIKTSALRGLFRSDPKTRAEFLELLS</sequence>
<evidence type="ECO:0000256" key="5">
    <source>
        <dbReference type="ARBA" id="ARBA00022723"/>
    </source>
</evidence>
<feature type="binding site" evidence="8">
    <location>
        <position position="79"/>
    </location>
    <ligand>
        <name>Zn(2+)</name>
        <dbReference type="ChEBI" id="CHEBI:29105"/>
    </ligand>
</feature>
<dbReference type="InterPro" id="IPR018234">
    <property type="entry name" value="GTP_CycHdrlase_I_CS"/>
</dbReference>
<evidence type="ECO:0000256" key="4">
    <source>
        <dbReference type="ARBA" id="ARBA00022563"/>
    </source>
</evidence>
<dbReference type="AlphaFoldDB" id="A0A5M9QR31"/>
<dbReference type="PROSITE" id="PS00859">
    <property type="entry name" value="GTP_CYCLOHYDROL_1_1"/>
    <property type="match status" value="1"/>
</dbReference>
<keyword evidence="8" id="KW-0862">Zinc</keyword>
<dbReference type="GO" id="GO:0005737">
    <property type="term" value="C:cytoplasm"/>
    <property type="evidence" value="ECO:0007669"/>
    <property type="project" value="TreeGrafter"/>
</dbReference>
<keyword evidence="5 8" id="KW-0479">Metal-binding</keyword>
<evidence type="ECO:0000256" key="1">
    <source>
        <dbReference type="ARBA" id="ARBA00001052"/>
    </source>
</evidence>
<evidence type="ECO:0000313" key="10">
    <source>
        <dbReference type="EMBL" id="KAA8710830.1"/>
    </source>
</evidence>
<dbReference type="FunFam" id="3.30.1130.10:FF:000001">
    <property type="entry name" value="GTP cyclohydrolase 1"/>
    <property type="match status" value="1"/>
</dbReference>
<gene>
    <name evidence="8 10" type="primary">folE</name>
    <name evidence="10" type="ORF">F4V45_02135</name>
</gene>
<dbReference type="SUPFAM" id="SSF55620">
    <property type="entry name" value="Tetrahydrobiopterin biosynthesis enzymes-like"/>
    <property type="match status" value="1"/>
</dbReference>
<keyword evidence="4 8" id="KW-0554">One-carbon metabolism</keyword>
<evidence type="ECO:0000256" key="3">
    <source>
        <dbReference type="ARBA" id="ARBA00008085"/>
    </source>
</evidence>
<comment type="similarity">
    <text evidence="3 8">Belongs to the GTP cyclohydrolase I family.</text>
</comment>
<dbReference type="GO" id="GO:0006729">
    <property type="term" value="P:tetrahydrobiopterin biosynthetic process"/>
    <property type="evidence" value="ECO:0007669"/>
    <property type="project" value="TreeGrafter"/>
</dbReference>
<proteinExistence type="inferred from homology"/>
<accession>A0A5M9QR31</accession>
<dbReference type="EC" id="3.5.4.16" evidence="8"/>
<dbReference type="Proteomes" id="UP000323707">
    <property type="component" value="Unassembled WGS sequence"/>
</dbReference>
<evidence type="ECO:0000313" key="11">
    <source>
        <dbReference type="Proteomes" id="UP000323707"/>
    </source>
</evidence>